<keyword evidence="4 5" id="KW-0949">S-adenosyl-L-methionine</keyword>
<dbReference type="InterPro" id="IPR026024">
    <property type="entry name" value="Chemotaxis_MeTrfase_CheR"/>
</dbReference>
<dbReference type="InterPro" id="IPR029063">
    <property type="entry name" value="SAM-dependent_MTases_sf"/>
</dbReference>
<evidence type="ECO:0000313" key="8">
    <source>
        <dbReference type="EMBL" id="MBM1712574.1"/>
    </source>
</evidence>
<dbReference type="SUPFAM" id="SSF47757">
    <property type="entry name" value="Chemotaxis receptor methyltransferase CheR, N-terminal domain"/>
    <property type="match status" value="1"/>
</dbReference>
<comment type="caution">
    <text evidence="8">The sequence shown here is derived from an EMBL/GenBank/DDBJ whole genome shotgun (WGS) entry which is preliminary data.</text>
</comment>
<protein>
    <recommendedName>
        <fullName evidence="5">Chemotaxis protein methyltransferase</fullName>
        <ecNumber evidence="5">2.1.1.80</ecNumber>
    </recommendedName>
</protein>
<dbReference type="GO" id="GO:0008983">
    <property type="term" value="F:protein-glutamate O-methyltransferase activity"/>
    <property type="evidence" value="ECO:0007669"/>
    <property type="project" value="UniProtKB-EC"/>
</dbReference>
<feature type="binding site" evidence="6">
    <location>
        <position position="150"/>
    </location>
    <ligand>
        <name>S-adenosyl-L-methionine</name>
        <dbReference type="ChEBI" id="CHEBI:59789"/>
    </ligand>
</feature>
<dbReference type="InterPro" id="IPR050903">
    <property type="entry name" value="Bact_Chemotaxis_MeTrfase"/>
</dbReference>
<comment type="catalytic activity">
    <reaction evidence="1 5">
        <text>L-glutamyl-[protein] + S-adenosyl-L-methionine = [protein]-L-glutamate 5-O-methyl ester + S-adenosyl-L-homocysteine</text>
        <dbReference type="Rhea" id="RHEA:24452"/>
        <dbReference type="Rhea" id="RHEA-COMP:10208"/>
        <dbReference type="Rhea" id="RHEA-COMP:10311"/>
        <dbReference type="ChEBI" id="CHEBI:29973"/>
        <dbReference type="ChEBI" id="CHEBI:57856"/>
        <dbReference type="ChEBI" id="CHEBI:59789"/>
        <dbReference type="ChEBI" id="CHEBI:82795"/>
        <dbReference type="EC" id="2.1.1.80"/>
    </reaction>
</comment>
<sequence>MTSRRQHIANLDTASFRAIAALAYRESGLTLVEEKSSMIQSRLRHRLRDLGLADFPSYCALIESEEGSTERQHLISALTTNVSHFFREEHHFNTLKTEVDRCLPRLRAGGSMRIWSAGCSNGQEALSAAITLTEHVPDIANLDVRILGTDIDPEVVRFARQAVYPQRLLGGVSKGLLSKYFEQVEGPTAGAHFTARNDLKNMIRYNELNLLSRWPMKKKFDVILCRNVVIYFDLKTQEDLWPHFHATLASDGVLFLGHSERIADPAKFGFSCTGPTTYRPTTR</sequence>
<dbReference type="InterPro" id="IPR022642">
    <property type="entry name" value="CheR_C"/>
</dbReference>
<dbReference type="InterPro" id="IPR000780">
    <property type="entry name" value="CheR_MeTrfase"/>
</dbReference>
<name>A0AAE3B550_9RHOB</name>
<dbReference type="SUPFAM" id="SSF53335">
    <property type="entry name" value="S-adenosyl-L-methionine-dependent methyltransferases"/>
    <property type="match status" value="1"/>
</dbReference>
<feature type="binding site" evidence="6">
    <location>
        <begin position="209"/>
        <end position="210"/>
    </location>
    <ligand>
        <name>S-adenosyl-L-methionine</name>
        <dbReference type="ChEBI" id="CHEBI:59789"/>
    </ligand>
</feature>
<dbReference type="PANTHER" id="PTHR24422:SF19">
    <property type="entry name" value="CHEMOTAXIS PROTEIN METHYLTRANSFERASE"/>
    <property type="match status" value="1"/>
</dbReference>
<dbReference type="PANTHER" id="PTHR24422">
    <property type="entry name" value="CHEMOTAXIS PROTEIN METHYLTRANSFERASE"/>
    <property type="match status" value="1"/>
</dbReference>
<dbReference type="EC" id="2.1.1.80" evidence="5"/>
<dbReference type="InterPro" id="IPR022641">
    <property type="entry name" value="CheR_N"/>
</dbReference>
<evidence type="ECO:0000256" key="2">
    <source>
        <dbReference type="ARBA" id="ARBA00022603"/>
    </source>
</evidence>
<evidence type="ECO:0000256" key="5">
    <source>
        <dbReference type="PIRNR" id="PIRNR000410"/>
    </source>
</evidence>
<dbReference type="AlphaFoldDB" id="A0AAE3B550"/>
<dbReference type="Proteomes" id="UP000732193">
    <property type="component" value="Unassembled WGS sequence"/>
</dbReference>
<feature type="binding site" evidence="6">
    <location>
        <position position="81"/>
    </location>
    <ligand>
        <name>S-adenosyl-L-methionine</name>
        <dbReference type="ChEBI" id="CHEBI:59789"/>
    </ligand>
</feature>
<feature type="domain" description="CheR-type methyltransferase" evidence="7">
    <location>
        <begin position="4"/>
        <end position="283"/>
    </location>
</feature>
<feature type="binding site" evidence="6">
    <location>
        <begin position="226"/>
        <end position="227"/>
    </location>
    <ligand>
        <name>S-adenosyl-L-methionine</name>
        <dbReference type="ChEBI" id="CHEBI:59789"/>
    </ligand>
</feature>
<dbReference type="RefSeq" id="WP_064222101.1">
    <property type="nucleotide sequence ID" value="NZ_JAFBRH010000001.1"/>
</dbReference>
<dbReference type="PRINTS" id="PR00996">
    <property type="entry name" value="CHERMTFRASE"/>
</dbReference>
<comment type="function">
    <text evidence="5">Methylation of the membrane-bound methyl-accepting chemotaxis proteins (MCP) to form gamma-glutamyl methyl ester residues in MCP.</text>
</comment>
<dbReference type="Gene3D" id="3.40.50.150">
    <property type="entry name" value="Vaccinia Virus protein VP39"/>
    <property type="match status" value="1"/>
</dbReference>
<reference evidence="8 9" key="1">
    <citation type="submission" date="2021-01" db="EMBL/GenBank/DDBJ databases">
        <title>Diatom-associated Roseobacters Show Island Model of Population Structure.</title>
        <authorList>
            <person name="Qu L."/>
            <person name="Feng X."/>
            <person name="Chen Y."/>
            <person name="Li L."/>
            <person name="Wang X."/>
            <person name="Hu Z."/>
            <person name="Wang H."/>
            <person name="Luo H."/>
        </authorList>
    </citation>
    <scope>NUCLEOTIDE SEQUENCE [LARGE SCALE GENOMIC DNA]</scope>
    <source>
        <strain evidence="8 9">TR60-84</strain>
    </source>
</reference>
<evidence type="ECO:0000256" key="6">
    <source>
        <dbReference type="PIRSR" id="PIRSR000410-1"/>
    </source>
</evidence>
<evidence type="ECO:0000256" key="3">
    <source>
        <dbReference type="ARBA" id="ARBA00022679"/>
    </source>
</evidence>
<dbReference type="Gene3D" id="1.10.155.10">
    <property type="entry name" value="Chemotaxis receptor methyltransferase CheR, N-terminal domain"/>
    <property type="match status" value="1"/>
</dbReference>
<accession>A0AAE3B550</accession>
<feature type="binding site" evidence="6">
    <location>
        <position position="87"/>
    </location>
    <ligand>
        <name>S-adenosyl-L-methionine</name>
        <dbReference type="ChEBI" id="CHEBI:59789"/>
    </ligand>
</feature>
<dbReference type="SMART" id="SM00138">
    <property type="entry name" value="MeTrc"/>
    <property type="match status" value="1"/>
</dbReference>
<feature type="binding site" evidence="6">
    <location>
        <position position="83"/>
    </location>
    <ligand>
        <name>S-adenosyl-L-methionine</name>
        <dbReference type="ChEBI" id="CHEBI:59789"/>
    </ligand>
</feature>
<dbReference type="Pfam" id="PF01739">
    <property type="entry name" value="CheR"/>
    <property type="match status" value="1"/>
</dbReference>
<evidence type="ECO:0000256" key="4">
    <source>
        <dbReference type="ARBA" id="ARBA00022691"/>
    </source>
</evidence>
<organism evidence="8 9">
    <name type="scientific">Sulfitobacter geojensis</name>
    <dbReference type="NCBI Taxonomy" id="1342299"/>
    <lineage>
        <taxon>Bacteria</taxon>
        <taxon>Pseudomonadati</taxon>
        <taxon>Pseudomonadota</taxon>
        <taxon>Alphaproteobacteria</taxon>
        <taxon>Rhodobacterales</taxon>
        <taxon>Roseobacteraceae</taxon>
        <taxon>Sulfitobacter</taxon>
    </lineage>
</organism>
<dbReference type="PIRSF" id="PIRSF000410">
    <property type="entry name" value="CheR"/>
    <property type="match status" value="1"/>
</dbReference>
<proteinExistence type="predicted"/>
<gene>
    <name evidence="8" type="ORF">JQV55_03260</name>
</gene>
<dbReference type="EMBL" id="JAFBRM010000001">
    <property type="protein sequence ID" value="MBM1712574.1"/>
    <property type="molecule type" value="Genomic_DNA"/>
</dbReference>
<dbReference type="PROSITE" id="PS50123">
    <property type="entry name" value="CHER"/>
    <property type="match status" value="1"/>
</dbReference>
<keyword evidence="9" id="KW-1185">Reference proteome</keyword>
<dbReference type="Pfam" id="PF03705">
    <property type="entry name" value="CheR_N"/>
    <property type="match status" value="1"/>
</dbReference>
<dbReference type="InterPro" id="IPR036804">
    <property type="entry name" value="CheR_N_sf"/>
</dbReference>
<evidence type="ECO:0000313" key="9">
    <source>
        <dbReference type="Proteomes" id="UP000732193"/>
    </source>
</evidence>
<evidence type="ECO:0000256" key="1">
    <source>
        <dbReference type="ARBA" id="ARBA00001541"/>
    </source>
</evidence>
<keyword evidence="3 5" id="KW-0808">Transferase</keyword>
<dbReference type="GO" id="GO:0032259">
    <property type="term" value="P:methylation"/>
    <property type="evidence" value="ECO:0007669"/>
    <property type="project" value="UniProtKB-KW"/>
</dbReference>
<evidence type="ECO:0000259" key="7">
    <source>
        <dbReference type="PROSITE" id="PS50123"/>
    </source>
</evidence>
<feature type="binding site" evidence="6">
    <location>
        <position position="124"/>
    </location>
    <ligand>
        <name>S-adenosyl-L-methionine</name>
        <dbReference type="ChEBI" id="CHEBI:59789"/>
    </ligand>
</feature>
<keyword evidence="2 5" id="KW-0489">Methyltransferase</keyword>